<accession>A0A9N9TCZ7</accession>
<comment type="similarity">
    <text evidence="1">Belongs to the peptidase C1 family.</text>
</comment>
<evidence type="ECO:0000259" key="4">
    <source>
        <dbReference type="PROSITE" id="PS50958"/>
    </source>
</evidence>
<proteinExistence type="inferred from homology"/>
<feature type="domain" description="SMB" evidence="4">
    <location>
        <begin position="38"/>
        <end position="84"/>
    </location>
</feature>
<dbReference type="InterPro" id="IPR025661">
    <property type="entry name" value="Pept_asp_AS"/>
</dbReference>
<protein>
    <recommendedName>
        <fullName evidence="4">SMB domain-containing protein</fullName>
    </recommendedName>
</protein>
<dbReference type="AlphaFoldDB" id="A0A9N9TCZ7"/>
<dbReference type="InterPro" id="IPR000668">
    <property type="entry name" value="Peptidase_C1A_C"/>
</dbReference>
<evidence type="ECO:0000256" key="3">
    <source>
        <dbReference type="SAM" id="SignalP"/>
    </source>
</evidence>
<dbReference type="Gene3D" id="3.90.70.10">
    <property type="entry name" value="Cysteine proteinases"/>
    <property type="match status" value="1"/>
</dbReference>
<keyword evidence="6" id="KW-1185">Reference proteome</keyword>
<dbReference type="InterPro" id="IPR038765">
    <property type="entry name" value="Papain-like_cys_pep_sf"/>
</dbReference>
<dbReference type="CDD" id="cd02620">
    <property type="entry name" value="Peptidase_C1A_CathepsinB"/>
    <property type="match status" value="1"/>
</dbReference>
<sequence>MLHRDAIGFVLVSLAVLATANAARNDDFADLRGPYCENVGCCTDRVDSCSVPILGTLCYCDEFCNVTRVDDCCPDYWSHCRGVTYPPPPPPTEAPEPAIGCRYGNRALRWKQEVRDNCNKCVCEQMPNKELELLCETNVCLVDQSIIEGVNRDTDRVGWTATNYSQFWGRTLDDGVKLRLGTLPPQRFVMNMNPVKRIYDPYALPAHFDSRIRWGEYITGIQDQGWCGSSWAISTAAVASDRYGIVSNGREAVQLSAQHLVSCDTQGQQSCSGGHLDRAWSFTKFYGLVDEECFPYVASNTACPFKKRGSLQQAGCRPKFSDRVARYTVGPAYRLGNETDIMYEITRSGPVQATMKVYHDFFTYNGGIYKHSTMGINHKQGYHSVRIIGWGEDRTNRGMVKYWLVANSWGSNWGEDGYFRIERGTNECEIETFVIASWPHVHRKLLAARNH</sequence>
<evidence type="ECO:0000313" key="5">
    <source>
        <dbReference type="EMBL" id="CAG9855972.1"/>
    </source>
</evidence>
<dbReference type="InterPro" id="IPR013128">
    <property type="entry name" value="Peptidase_C1A"/>
</dbReference>
<dbReference type="PROSITE" id="PS00640">
    <property type="entry name" value="THIOL_PROTEASE_ASN"/>
    <property type="match status" value="1"/>
</dbReference>
<dbReference type="GO" id="GO:0006508">
    <property type="term" value="P:proteolysis"/>
    <property type="evidence" value="ECO:0007669"/>
    <property type="project" value="InterPro"/>
</dbReference>
<reference evidence="5" key="1">
    <citation type="submission" date="2022-01" db="EMBL/GenBank/DDBJ databases">
        <authorList>
            <person name="King R."/>
        </authorList>
    </citation>
    <scope>NUCLEOTIDE SEQUENCE</scope>
</reference>
<dbReference type="SUPFAM" id="SSF54001">
    <property type="entry name" value="Cysteine proteinases"/>
    <property type="match status" value="1"/>
</dbReference>
<dbReference type="PROSITE" id="PS50958">
    <property type="entry name" value="SMB_2"/>
    <property type="match status" value="1"/>
</dbReference>
<organism evidence="5 6">
    <name type="scientific">Phyllotreta striolata</name>
    <name type="common">Striped flea beetle</name>
    <name type="synonym">Crioceris striolata</name>
    <dbReference type="NCBI Taxonomy" id="444603"/>
    <lineage>
        <taxon>Eukaryota</taxon>
        <taxon>Metazoa</taxon>
        <taxon>Ecdysozoa</taxon>
        <taxon>Arthropoda</taxon>
        <taxon>Hexapoda</taxon>
        <taxon>Insecta</taxon>
        <taxon>Pterygota</taxon>
        <taxon>Neoptera</taxon>
        <taxon>Endopterygota</taxon>
        <taxon>Coleoptera</taxon>
        <taxon>Polyphaga</taxon>
        <taxon>Cucujiformia</taxon>
        <taxon>Chrysomeloidea</taxon>
        <taxon>Chrysomelidae</taxon>
        <taxon>Galerucinae</taxon>
        <taxon>Alticini</taxon>
        <taxon>Phyllotreta</taxon>
    </lineage>
</organism>
<dbReference type="OrthoDB" id="3789175at2759"/>
<dbReference type="PANTHER" id="PTHR12411">
    <property type="entry name" value="CYSTEINE PROTEASE FAMILY C1-RELATED"/>
    <property type="match status" value="1"/>
</dbReference>
<name>A0A9N9TCZ7_PHYSR</name>
<feature type="chain" id="PRO_5040288359" description="SMB domain-containing protein" evidence="3">
    <location>
        <begin position="23"/>
        <end position="451"/>
    </location>
</feature>
<dbReference type="InterPro" id="IPR025660">
    <property type="entry name" value="Pept_his_AS"/>
</dbReference>
<feature type="signal peptide" evidence="3">
    <location>
        <begin position="1"/>
        <end position="22"/>
    </location>
</feature>
<keyword evidence="3" id="KW-0732">Signal</keyword>
<dbReference type="Pfam" id="PF00112">
    <property type="entry name" value="Peptidase_C1"/>
    <property type="match status" value="1"/>
</dbReference>
<dbReference type="GO" id="GO:0008234">
    <property type="term" value="F:cysteine-type peptidase activity"/>
    <property type="evidence" value="ECO:0007669"/>
    <property type="project" value="InterPro"/>
</dbReference>
<dbReference type="SMART" id="SM00645">
    <property type="entry name" value="Pept_C1"/>
    <property type="match status" value="1"/>
</dbReference>
<dbReference type="InterPro" id="IPR001212">
    <property type="entry name" value="Somatomedin_B_dom"/>
</dbReference>
<keyword evidence="2" id="KW-1015">Disulfide bond</keyword>
<dbReference type="PRINTS" id="PR00705">
    <property type="entry name" value="PAPAIN"/>
</dbReference>
<gene>
    <name evidence="5" type="ORF">PHYEVI_LOCUS2403</name>
</gene>
<dbReference type="EMBL" id="OU900104">
    <property type="protein sequence ID" value="CAG9855972.1"/>
    <property type="molecule type" value="Genomic_DNA"/>
</dbReference>
<evidence type="ECO:0000256" key="2">
    <source>
        <dbReference type="ARBA" id="ARBA00023157"/>
    </source>
</evidence>
<evidence type="ECO:0000313" key="6">
    <source>
        <dbReference type="Proteomes" id="UP001153712"/>
    </source>
</evidence>
<dbReference type="PROSITE" id="PS00639">
    <property type="entry name" value="THIOL_PROTEASE_HIS"/>
    <property type="match status" value="1"/>
</dbReference>
<evidence type="ECO:0000256" key="1">
    <source>
        <dbReference type="ARBA" id="ARBA00008455"/>
    </source>
</evidence>
<dbReference type="Proteomes" id="UP001153712">
    <property type="component" value="Chromosome 11"/>
</dbReference>